<dbReference type="InterPro" id="IPR036390">
    <property type="entry name" value="WH_DNA-bd_sf"/>
</dbReference>
<dbReference type="GO" id="GO:0045892">
    <property type="term" value="P:negative regulation of DNA-templated transcription"/>
    <property type="evidence" value="ECO:0007669"/>
    <property type="project" value="InterPro"/>
</dbReference>
<comment type="caution">
    <text evidence="5">The sequence shown here is derived from an EMBL/GenBank/DDBJ whole genome shotgun (WGS) entry which is preliminary data.</text>
</comment>
<dbReference type="Gene3D" id="1.10.10.10">
    <property type="entry name" value="Winged helix-like DNA-binding domain superfamily/Winged helix DNA-binding domain"/>
    <property type="match status" value="1"/>
</dbReference>
<reference evidence="5 6" key="1">
    <citation type="submission" date="2019-08" db="EMBL/GenBank/DDBJ databases">
        <authorList>
            <person name="Dhanesh K."/>
            <person name="Kumar G."/>
            <person name="Sasikala C."/>
            <person name="Venkata Ramana C."/>
        </authorList>
    </citation>
    <scope>NUCLEOTIDE SEQUENCE [LARGE SCALE GENOMIC DNA]</scope>
    <source>
        <strain evidence="5 6">JC645</strain>
    </source>
</reference>
<evidence type="ECO:0000313" key="6">
    <source>
        <dbReference type="Proteomes" id="UP000324479"/>
    </source>
</evidence>
<evidence type="ECO:0000256" key="2">
    <source>
        <dbReference type="ARBA" id="ARBA00023015"/>
    </source>
</evidence>
<keyword evidence="4" id="KW-0804">Transcription</keyword>
<gene>
    <name evidence="5" type="ORF">FYK55_14360</name>
</gene>
<keyword evidence="3" id="KW-0238">DNA-binding</keyword>
<dbReference type="InterPro" id="IPR005650">
    <property type="entry name" value="BlaI_family"/>
</dbReference>
<keyword evidence="6" id="KW-1185">Reference proteome</keyword>
<dbReference type="Pfam" id="PF03965">
    <property type="entry name" value="Penicillinase_R"/>
    <property type="match status" value="1"/>
</dbReference>
<dbReference type="InterPro" id="IPR036388">
    <property type="entry name" value="WH-like_DNA-bd_sf"/>
</dbReference>
<evidence type="ECO:0000256" key="4">
    <source>
        <dbReference type="ARBA" id="ARBA00023163"/>
    </source>
</evidence>
<evidence type="ECO:0000256" key="1">
    <source>
        <dbReference type="ARBA" id="ARBA00011046"/>
    </source>
</evidence>
<evidence type="ECO:0000313" key="5">
    <source>
        <dbReference type="EMBL" id="KAA5542708.1"/>
    </source>
</evidence>
<name>A0A5M6D5C3_9BACT</name>
<dbReference type="GO" id="GO:0003677">
    <property type="term" value="F:DNA binding"/>
    <property type="evidence" value="ECO:0007669"/>
    <property type="project" value="UniProtKB-KW"/>
</dbReference>
<proteinExistence type="inferred from homology"/>
<sequence length="132" mass="15325">MTNFEKLSRRERQIMEIVYEIEQATVHQIRKQLDGDPTPMAVRRLLAILMEKGYLKRVKSGREFAYLPKQPKTKAGVKALRKVVKTFFEGSIGEALATHLERPGASLSSEEVERLSRLIDEFKKEQNKRRKP</sequence>
<dbReference type="AlphaFoldDB" id="A0A5M6D5C3"/>
<dbReference type="EMBL" id="VWOX01000007">
    <property type="protein sequence ID" value="KAA5542708.1"/>
    <property type="molecule type" value="Genomic_DNA"/>
</dbReference>
<dbReference type="PIRSF" id="PIRSF019455">
    <property type="entry name" value="CopR_AtkY"/>
    <property type="match status" value="1"/>
</dbReference>
<accession>A0A5M6D5C3</accession>
<protein>
    <submittedName>
        <fullName evidence="5">BlaI/MecI/CopY family transcriptional regulator</fullName>
    </submittedName>
</protein>
<keyword evidence="2" id="KW-0805">Transcription regulation</keyword>
<dbReference type="SUPFAM" id="SSF46785">
    <property type="entry name" value="Winged helix' DNA-binding domain"/>
    <property type="match status" value="1"/>
</dbReference>
<comment type="similarity">
    <text evidence="1">Belongs to the BlaI transcriptional regulatory family.</text>
</comment>
<dbReference type="RefSeq" id="WP_150077125.1">
    <property type="nucleotide sequence ID" value="NZ_VWOX01000007.1"/>
</dbReference>
<organism evidence="5 6">
    <name type="scientific">Roseiconus nitratireducens</name>
    <dbReference type="NCBI Taxonomy" id="2605748"/>
    <lineage>
        <taxon>Bacteria</taxon>
        <taxon>Pseudomonadati</taxon>
        <taxon>Planctomycetota</taxon>
        <taxon>Planctomycetia</taxon>
        <taxon>Pirellulales</taxon>
        <taxon>Pirellulaceae</taxon>
        <taxon>Roseiconus</taxon>
    </lineage>
</organism>
<dbReference type="Proteomes" id="UP000324479">
    <property type="component" value="Unassembled WGS sequence"/>
</dbReference>
<evidence type="ECO:0000256" key="3">
    <source>
        <dbReference type="ARBA" id="ARBA00023125"/>
    </source>
</evidence>